<evidence type="ECO:0000313" key="1">
    <source>
        <dbReference type="EMBL" id="KAJ2768232.1"/>
    </source>
</evidence>
<feature type="non-terminal residue" evidence="1">
    <location>
        <position position="1"/>
    </location>
</feature>
<organism evidence="1 2">
    <name type="scientific">Coemansia nantahalensis</name>
    <dbReference type="NCBI Taxonomy" id="2789366"/>
    <lineage>
        <taxon>Eukaryota</taxon>
        <taxon>Fungi</taxon>
        <taxon>Fungi incertae sedis</taxon>
        <taxon>Zoopagomycota</taxon>
        <taxon>Kickxellomycotina</taxon>
        <taxon>Kickxellomycetes</taxon>
        <taxon>Kickxellales</taxon>
        <taxon>Kickxellaceae</taxon>
        <taxon>Coemansia</taxon>
    </lineage>
</organism>
<protein>
    <submittedName>
        <fullName evidence="1">Uncharacterized protein</fullName>
    </submittedName>
</protein>
<dbReference type="Proteomes" id="UP001140234">
    <property type="component" value="Unassembled WGS sequence"/>
</dbReference>
<sequence>ALACASGAVDGHASAAAAFERAVDSAVTSNAGNDSDGGFDNDGGGDDDEAAGHKPQGKQLRKAAPGKPIDLADEELFPSLGSPPSAKAGPAAWGARPAAGAPAAGAGPQSMAAQLRLKRATEVLDLPKMEGPIADTVRKIMERTKTHIEVSHNRVLSMSTYLVSGRPEGVAKAKREICAKLSPQVIKVVQVPALARAQIAGVRSRTLLGIQEQTHTTIALPKHSGAGPGAADGDSGLFEMIDVSVTGDHSGVTAAIAQIEAIVDRTTTKRAVRLADIPRALHALLMGKGGETLHALQAAHPQVQIVVPGPLEDKPVSVIGDRDEVQAAVAKIKETAHALMQTAQTITVTIPKRQHQFIVGPGGRTLAEISLATGCSVSVPQLRSASEQVTVHGPESALALALGLVMNKANSTVVDVVDPTVIHAYGRPLLYASRALLYFHDRDRFRRIESEHGVALRVPSAAAAAVAQTPEQVHIEIQGKDAQAVAAARQALAGLFAAFPPFHFNSIDVEPHLHSLLAGRDGANAARLQAARSVYVLLPKDPAMRDILVVYEGFNPDIDRIADTAAREQATRDLLRKTLEEFRTTIQQDSTFATRVVEVPSTLQQQLSRPAALNGLLAAAGAAQSGSSSSSSSSHTVLRFGALSGQAELGSTRVQRKRGEEQLDNGQVEIKGLTEDVERVAAELQRRVAAAAEYERLHSFCDQIAIPPQARARVVGRGGENIKRIRAEHDVIVDVADSAGSAPLLVRLQGTREDVAKVVAELQELLERLADQTTETISVAAEMHRSLIGAGGKYVRRLEDKYAVSIQFPSSRHEASGNDGAPLSADQIRIHGGRKGVEGAKAELLELAEYEAEHNHTVRFTVAAACLPHIVGKAGSRIAEIKDASETRIDLDTPKGSEVDVVIVGTRAGTQQARAAIEAVVAEQEAQIELELPVPVKHHRFLIGAAGSRIRELVAQAGGNPDAVSGPGSCRVRFPRATEGADWAKLKGDRAVVEAVKARIEELVAERERMVTVAVSIPASQHAYIIGRGGAQLMQLQDKHSVEINVRPKAKQGASTEDSDAVLVTGLPENCDACKAALLALVRDEAAVTVPLALHQRLGGRNGALWRRLRSEHD</sequence>
<name>A0ACC1JVW4_9FUNG</name>
<keyword evidence="2" id="KW-1185">Reference proteome</keyword>
<comment type="caution">
    <text evidence="1">The sequence shown here is derived from an EMBL/GenBank/DDBJ whole genome shotgun (WGS) entry which is preliminary data.</text>
</comment>
<feature type="non-terminal residue" evidence="1">
    <location>
        <position position="1114"/>
    </location>
</feature>
<reference evidence="1" key="1">
    <citation type="submission" date="2022-07" db="EMBL/GenBank/DDBJ databases">
        <title>Phylogenomic reconstructions and comparative analyses of Kickxellomycotina fungi.</title>
        <authorList>
            <person name="Reynolds N.K."/>
            <person name="Stajich J.E."/>
            <person name="Barry K."/>
            <person name="Grigoriev I.V."/>
            <person name="Crous P."/>
            <person name="Smith M.E."/>
        </authorList>
    </citation>
    <scope>NUCLEOTIDE SEQUENCE</scope>
    <source>
        <strain evidence="1">CBS 109366</strain>
    </source>
</reference>
<evidence type="ECO:0000313" key="2">
    <source>
        <dbReference type="Proteomes" id="UP001140234"/>
    </source>
</evidence>
<gene>
    <name evidence="1" type="ORF">IWQ57_003623</name>
</gene>
<accession>A0ACC1JVW4</accession>
<proteinExistence type="predicted"/>
<dbReference type="EMBL" id="JANBUJ010001227">
    <property type="protein sequence ID" value="KAJ2768232.1"/>
    <property type="molecule type" value="Genomic_DNA"/>
</dbReference>